<keyword evidence="2" id="KW-0472">Membrane</keyword>
<dbReference type="Proteomes" id="UP000297540">
    <property type="component" value="Unassembled WGS sequence"/>
</dbReference>
<sequence length="830" mass="92268">MLLLPNILVKNDPEPFLPVTEPYFCASFQQLLHYYMKILLLAAFGCFLSLITFAQSNQPTISIKGIVIDSATNKPLSYVTVAISDIADNAPIKSSLSKDDGSFEFTGLAAKAYRLSLISVGYKTKAIELKGAIIDLGRLLLSPSSSQLNEVTVTAAKPLMKQEVDRLSYDVLADPESKTLTALDMIRKVPLLSVDANDAIKLRGSGNYKILLNGKESAIMARNPSDILKAMPGANIVKIEVITTPPAKYDAEGLAGIINIITKKNADEGYNVGVNANYNSEYGPRANLNFTVKQGKFGLSGFSGTGKRPQRNTAYFNETDFLQQPSSIIQNGSRFNSGTNNYVSTELSFEADSLNLLTGSFNYYRNANTTGSNQITQQTDNGTETDFTTINMGTGKFEGKDFGLNYQLGFKGNKERLLTASYKFSDNRNSTLNNVSPGNTADYRQFNSSGAKEHTTQLDYIQPFKVVTFEAGGKLIDRNNFSDFHTDVYNVATQQYLPDAAQDNVFDYRQDVYSLYNSYTLKFTKFTVKGGVRYERTNIDANFSSTNTSLDQNFTNVVPSLSIQRNLKNSSVTFGFTQRIQRPGIFQLNPFVDRSNPNYITTGNPALVPAVNNSFELSYGNFAKGSVNISTSYSFANNTIQQLASVNGTVTTTTYANVGKNKQLGLDLNMNYPITKKLNVNINAELMRVWLEGFYSNQLFKNRGYQGHVFTNSSYKFDNGYRIGLNVGFDSRYVLLQGTDNYYLGYSANASKELFNKRASIFVYTQGPFKRFIKLDFSTRTQDFINTSYNYQIFRTFGIGFNYKFGKLNSELKKNQRGINNDDTSGGGRN</sequence>
<comment type="subcellular location">
    <subcellularLocation>
        <location evidence="1">Cell outer membrane</location>
    </subcellularLocation>
</comment>
<keyword evidence="5" id="KW-0675">Receptor</keyword>
<dbReference type="Pfam" id="PF13620">
    <property type="entry name" value="CarboxypepD_reg"/>
    <property type="match status" value="1"/>
</dbReference>
<dbReference type="Pfam" id="PF14905">
    <property type="entry name" value="OMP_b-brl_3"/>
    <property type="match status" value="1"/>
</dbReference>
<name>A0A4Y8SDZ8_9SPHI</name>
<dbReference type="SUPFAM" id="SSF56935">
    <property type="entry name" value="Porins"/>
    <property type="match status" value="1"/>
</dbReference>
<protein>
    <submittedName>
        <fullName evidence="5">TonB-dependent receptor</fullName>
    </submittedName>
</protein>
<proteinExistence type="predicted"/>
<reference evidence="5 6" key="1">
    <citation type="journal article" date="2017" name="Int. J. Syst. Evol. Microbiol.">
        <title>Mucilaginibacterpsychrotolerans sp. nov., isolated from peatlands.</title>
        <authorList>
            <person name="Deng Y."/>
            <person name="Shen L."/>
            <person name="Xu B."/>
            <person name="Liu Y."/>
            <person name="Gu Z."/>
            <person name="Liu H."/>
            <person name="Zhou Y."/>
        </authorList>
    </citation>
    <scope>NUCLEOTIDE SEQUENCE [LARGE SCALE GENOMIC DNA]</scope>
    <source>
        <strain evidence="5 6">NH7-4</strain>
    </source>
</reference>
<feature type="domain" description="Outer membrane protein beta-barrel" evidence="4">
    <location>
        <begin position="413"/>
        <end position="803"/>
    </location>
</feature>
<dbReference type="InterPro" id="IPR041700">
    <property type="entry name" value="OMP_b-brl_3"/>
</dbReference>
<gene>
    <name evidence="5" type="ORF">E2R66_13890</name>
</gene>
<accession>A0A4Y8SDZ8</accession>
<dbReference type="InterPro" id="IPR036942">
    <property type="entry name" value="Beta-barrel_TonB_sf"/>
</dbReference>
<dbReference type="AlphaFoldDB" id="A0A4Y8SDZ8"/>
<dbReference type="EMBL" id="SOZE01000013">
    <property type="protein sequence ID" value="TFF36855.1"/>
    <property type="molecule type" value="Genomic_DNA"/>
</dbReference>
<comment type="caution">
    <text evidence="5">The sequence shown here is derived from an EMBL/GenBank/DDBJ whole genome shotgun (WGS) entry which is preliminary data.</text>
</comment>
<dbReference type="Gene3D" id="2.60.40.1120">
    <property type="entry name" value="Carboxypeptidase-like, regulatory domain"/>
    <property type="match status" value="1"/>
</dbReference>
<evidence type="ECO:0000313" key="5">
    <source>
        <dbReference type="EMBL" id="TFF36855.1"/>
    </source>
</evidence>
<dbReference type="InterPro" id="IPR037066">
    <property type="entry name" value="Plug_dom_sf"/>
</dbReference>
<dbReference type="Gene3D" id="2.40.170.20">
    <property type="entry name" value="TonB-dependent receptor, beta-barrel domain"/>
    <property type="match status" value="1"/>
</dbReference>
<evidence type="ECO:0000259" key="4">
    <source>
        <dbReference type="Pfam" id="PF14905"/>
    </source>
</evidence>
<dbReference type="InterPro" id="IPR008969">
    <property type="entry name" value="CarboxyPept-like_regulatory"/>
</dbReference>
<organism evidence="5 6">
    <name type="scientific">Mucilaginibacter psychrotolerans</name>
    <dbReference type="NCBI Taxonomy" id="1524096"/>
    <lineage>
        <taxon>Bacteria</taxon>
        <taxon>Pseudomonadati</taxon>
        <taxon>Bacteroidota</taxon>
        <taxon>Sphingobacteriia</taxon>
        <taxon>Sphingobacteriales</taxon>
        <taxon>Sphingobacteriaceae</taxon>
        <taxon>Mucilaginibacter</taxon>
    </lineage>
</organism>
<evidence type="ECO:0000256" key="3">
    <source>
        <dbReference type="ARBA" id="ARBA00023237"/>
    </source>
</evidence>
<dbReference type="Gene3D" id="2.170.130.10">
    <property type="entry name" value="TonB-dependent receptor, plug domain"/>
    <property type="match status" value="1"/>
</dbReference>
<keyword evidence="3" id="KW-0998">Cell outer membrane</keyword>
<dbReference type="GO" id="GO:0009279">
    <property type="term" value="C:cell outer membrane"/>
    <property type="evidence" value="ECO:0007669"/>
    <property type="project" value="UniProtKB-SubCell"/>
</dbReference>
<evidence type="ECO:0000256" key="1">
    <source>
        <dbReference type="ARBA" id="ARBA00004442"/>
    </source>
</evidence>
<keyword evidence="6" id="KW-1185">Reference proteome</keyword>
<evidence type="ECO:0000256" key="2">
    <source>
        <dbReference type="ARBA" id="ARBA00023136"/>
    </source>
</evidence>
<dbReference type="SUPFAM" id="SSF49464">
    <property type="entry name" value="Carboxypeptidase regulatory domain-like"/>
    <property type="match status" value="1"/>
</dbReference>
<evidence type="ECO:0000313" key="6">
    <source>
        <dbReference type="Proteomes" id="UP000297540"/>
    </source>
</evidence>